<dbReference type="Gene3D" id="2.30.30.140">
    <property type="match status" value="1"/>
</dbReference>
<dbReference type="AlphaFoldDB" id="A0A0C2BSI4"/>
<dbReference type="EMBL" id="JWJG01000028">
    <property type="protein sequence ID" value="KIF81036.1"/>
    <property type="molecule type" value="Genomic_DNA"/>
</dbReference>
<gene>
    <name evidence="2" type="ORF">TSA66_09780</name>
</gene>
<dbReference type="PANTHER" id="PTHR35177">
    <property type="entry name" value="HYDROGENASE MATURATION FACTOR HYBG"/>
    <property type="match status" value="1"/>
</dbReference>
<keyword evidence="3" id="KW-1185">Reference proteome</keyword>
<dbReference type="GO" id="GO:0051604">
    <property type="term" value="P:protein maturation"/>
    <property type="evidence" value="ECO:0007669"/>
    <property type="project" value="TreeGrafter"/>
</dbReference>
<dbReference type="SUPFAM" id="SSF159127">
    <property type="entry name" value="HupF/HypC-like"/>
    <property type="match status" value="1"/>
</dbReference>
<evidence type="ECO:0000256" key="1">
    <source>
        <dbReference type="ARBA" id="ARBA00006018"/>
    </source>
</evidence>
<comment type="caution">
    <text evidence="2">The sequence shown here is derived from an EMBL/GenBank/DDBJ whole genome shotgun (WGS) entry which is preliminary data.</text>
</comment>
<dbReference type="PANTHER" id="PTHR35177:SF2">
    <property type="entry name" value="HYDROGENASE MATURATION FACTOR HYBG"/>
    <property type="match status" value="1"/>
</dbReference>
<sequence>MCMAIPSRIVAMQGDMATVEAFGKLRHVSLMLLSEPVATGDYLLIQAGGFAYERVEHERALETLALLATIVDHAPA</sequence>
<name>A0A0C2BSI4_9BURK</name>
<proteinExistence type="inferred from homology"/>
<evidence type="ECO:0000313" key="2">
    <source>
        <dbReference type="EMBL" id="KIF81036.1"/>
    </source>
</evidence>
<dbReference type="GO" id="GO:0005506">
    <property type="term" value="F:iron ion binding"/>
    <property type="evidence" value="ECO:0007669"/>
    <property type="project" value="TreeGrafter"/>
</dbReference>
<reference evidence="2 3" key="1">
    <citation type="submission" date="2014-12" db="EMBL/GenBank/DDBJ databases">
        <title>Denitrispirillum autotrophicum gen. nov., sp. nov., Denitrifying, Facultatively Autotrophic Bacteria Isolated from Rice Paddy Soil.</title>
        <authorList>
            <person name="Ishii S."/>
            <person name="Ashida N."/>
            <person name="Ohno H."/>
            <person name="Otsuka S."/>
            <person name="Yokota A."/>
            <person name="Senoo K."/>
        </authorList>
    </citation>
    <scope>NUCLEOTIDE SEQUENCE [LARGE SCALE GENOMIC DNA]</scope>
    <source>
        <strain evidence="2 3">TSA66</strain>
    </source>
</reference>
<dbReference type="OrthoDB" id="9806017at2"/>
<protein>
    <submittedName>
        <fullName evidence="2">Hydrogenase assembly protein HupF</fullName>
    </submittedName>
</protein>
<dbReference type="STRING" id="709839.TSA66_09780"/>
<organism evidence="2 3">
    <name type="scientific">Noviherbaspirillum autotrophicum</name>
    <dbReference type="NCBI Taxonomy" id="709839"/>
    <lineage>
        <taxon>Bacteria</taxon>
        <taxon>Pseudomonadati</taxon>
        <taxon>Pseudomonadota</taxon>
        <taxon>Betaproteobacteria</taxon>
        <taxon>Burkholderiales</taxon>
        <taxon>Oxalobacteraceae</taxon>
        <taxon>Noviherbaspirillum</taxon>
    </lineage>
</organism>
<dbReference type="GO" id="GO:1902670">
    <property type="term" value="F:carbon dioxide binding"/>
    <property type="evidence" value="ECO:0007669"/>
    <property type="project" value="TreeGrafter"/>
</dbReference>
<accession>A0A0C2BSI4</accession>
<comment type="similarity">
    <text evidence="1">Belongs to the HupF/HypC family.</text>
</comment>
<dbReference type="NCBIfam" id="TIGR00074">
    <property type="entry name" value="hypC_hupF"/>
    <property type="match status" value="1"/>
</dbReference>
<dbReference type="PRINTS" id="PR00445">
    <property type="entry name" value="HUPFHYPC"/>
</dbReference>
<evidence type="ECO:0000313" key="3">
    <source>
        <dbReference type="Proteomes" id="UP000031572"/>
    </source>
</evidence>
<dbReference type="Proteomes" id="UP000031572">
    <property type="component" value="Unassembled WGS sequence"/>
</dbReference>
<dbReference type="Pfam" id="PF01455">
    <property type="entry name" value="HupF_HypC"/>
    <property type="match status" value="1"/>
</dbReference>
<dbReference type="InterPro" id="IPR001109">
    <property type="entry name" value="Hydrogenase_HupF/HypC"/>
</dbReference>